<protein>
    <submittedName>
        <fullName evidence="1">Uncharacterized protein</fullName>
    </submittedName>
</protein>
<reference evidence="1 2" key="1">
    <citation type="submission" date="2019-09" db="EMBL/GenBank/DDBJ databases">
        <title>Taxonomic organization of the family Brucellaceae based on a phylogenomic approach.</title>
        <authorList>
            <person name="Leclercq S."/>
            <person name="Cloeckaert A."/>
            <person name="Zygmunt M.S."/>
        </authorList>
    </citation>
    <scope>NUCLEOTIDE SEQUENCE [LARGE SCALE GENOMIC DNA]</scope>
    <source>
        <strain evidence="1 2">LMG 18957</strain>
    </source>
</reference>
<accession>A0A833CQR2</accession>
<dbReference type="AlphaFoldDB" id="A0A833CQR2"/>
<dbReference type="EMBL" id="WBWA01000002">
    <property type="protein sequence ID" value="KAB2666787.1"/>
    <property type="molecule type" value="Genomic_DNA"/>
</dbReference>
<sequence>MTTGKTTPGPWSQGKLLSTATTRRWTKEVRDEVQASERVRVFANFRAADEGRGRELVAVFQRPEDAALGAAAPELLDAVLVALPYVEDALDSPIFKKGIVKKAVAQLRAAIEKAEGK</sequence>
<dbReference type="RefSeq" id="WP_006471887.1">
    <property type="nucleotide sequence ID" value="NZ_WBWA01000002.1"/>
</dbReference>
<gene>
    <name evidence="1" type="ORF">F9K91_02280</name>
</gene>
<name>A0A833CQR2_9HYPH</name>
<evidence type="ECO:0000313" key="2">
    <source>
        <dbReference type="Proteomes" id="UP000430843"/>
    </source>
</evidence>
<organism evidence="1 2">
    <name type="scientific">Brucella tritici</name>
    <dbReference type="NCBI Taxonomy" id="94626"/>
    <lineage>
        <taxon>Bacteria</taxon>
        <taxon>Pseudomonadati</taxon>
        <taxon>Pseudomonadota</taxon>
        <taxon>Alphaproteobacteria</taxon>
        <taxon>Hyphomicrobiales</taxon>
        <taxon>Brucellaceae</taxon>
        <taxon>Brucella/Ochrobactrum group</taxon>
        <taxon>Brucella</taxon>
    </lineage>
</organism>
<keyword evidence="2" id="KW-1185">Reference proteome</keyword>
<evidence type="ECO:0000313" key="1">
    <source>
        <dbReference type="EMBL" id="KAB2666787.1"/>
    </source>
</evidence>
<proteinExistence type="predicted"/>
<dbReference type="Proteomes" id="UP000430843">
    <property type="component" value="Unassembled WGS sequence"/>
</dbReference>
<comment type="caution">
    <text evidence="1">The sequence shown here is derived from an EMBL/GenBank/DDBJ whole genome shotgun (WGS) entry which is preliminary data.</text>
</comment>